<evidence type="ECO:0000313" key="17">
    <source>
        <dbReference type="Proteomes" id="UP001314263"/>
    </source>
</evidence>
<evidence type="ECO:0000259" key="15">
    <source>
        <dbReference type="SMART" id="SM00563"/>
    </source>
</evidence>
<evidence type="ECO:0000256" key="7">
    <source>
        <dbReference type="ARBA" id="ARBA00022989"/>
    </source>
</evidence>
<evidence type="ECO:0000313" key="16">
    <source>
        <dbReference type="EMBL" id="CAK0782541.1"/>
    </source>
</evidence>
<evidence type="ECO:0000256" key="8">
    <source>
        <dbReference type="ARBA" id="ARBA00023098"/>
    </source>
</evidence>
<evidence type="ECO:0000256" key="11">
    <source>
        <dbReference type="ARBA" id="ARBA00023264"/>
    </source>
</evidence>
<keyword evidence="17" id="KW-1185">Reference proteome</keyword>
<feature type="region of interest" description="Disordered" evidence="13">
    <location>
        <begin position="39"/>
        <end position="63"/>
    </location>
</feature>
<evidence type="ECO:0000256" key="6">
    <source>
        <dbReference type="ARBA" id="ARBA00022692"/>
    </source>
</evidence>
<evidence type="ECO:0000256" key="5">
    <source>
        <dbReference type="ARBA" id="ARBA00022679"/>
    </source>
</evidence>
<keyword evidence="8" id="KW-0443">Lipid metabolism</keyword>
<dbReference type="InterPro" id="IPR002123">
    <property type="entry name" value="Plipid/glycerol_acylTrfase"/>
</dbReference>
<proteinExistence type="inferred from homology"/>
<keyword evidence="7 14" id="KW-1133">Transmembrane helix</keyword>
<keyword evidence="6 14" id="KW-0812">Transmembrane</keyword>
<dbReference type="InterPro" id="IPR045252">
    <property type="entry name" value="LPCAT1-like"/>
</dbReference>
<feature type="transmembrane region" description="Helical" evidence="14">
    <location>
        <begin position="182"/>
        <end position="201"/>
    </location>
</feature>
<evidence type="ECO:0000256" key="10">
    <source>
        <dbReference type="ARBA" id="ARBA00023209"/>
    </source>
</evidence>
<evidence type="ECO:0000256" key="13">
    <source>
        <dbReference type="SAM" id="MobiDB-lite"/>
    </source>
</evidence>
<comment type="similarity">
    <text evidence="3">Belongs to the 1-acyl-sn-glycerol-3-phosphate acyltransferase family.</text>
</comment>
<keyword evidence="12" id="KW-0012">Acyltransferase</keyword>
<evidence type="ECO:0000256" key="1">
    <source>
        <dbReference type="ARBA" id="ARBA00004370"/>
    </source>
</evidence>
<dbReference type="EMBL" id="CAUYUE010000007">
    <property type="protein sequence ID" value="CAK0782541.1"/>
    <property type="molecule type" value="Genomic_DNA"/>
</dbReference>
<comment type="pathway">
    <text evidence="2">Lipid metabolism.</text>
</comment>
<feature type="transmembrane region" description="Helical" evidence="14">
    <location>
        <begin position="106"/>
        <end position="131"/>
    </location>
</feature>
<dbReference type="SMART" id="SM00563">
    <property type="entry name" value="PlsC"/>
    <property type="match status" value="1"/>
</dbReference>
<dbReference type="GO" id="GO:0008654">
    <property type="term" value="P:phospholipid biosynthetic process"/>
    <property type="evidence" value="ECO:0007669"/>
    <property type="project" value="UniProtKB-KW"/>
</dbReference>
<feature type="domain" description="Phospholipid/glycerol acyltransferase" evidence="15">
    <location>
        <begin position="181"/>
        <end position="300"/>
    </location>
</feature>
<keyword evidence="10" id="KW-0594">Phospholipid biosynthesis</keyword>
<protein>
    <recommendedName>
        <fullName evidence="15">Phospholipid/glycerol acyltransferase domain-containing protein</fullName>
    </recommendedName>
</protein>
<dbReference type="GO" id="GO:0016020">
    <property type="term" value="C:membrane"/>
    <property type="evidence" value="ECO:0007669"/>
    <property type="project" value="UniProtKB-SubCell"/>
</dbReference>
<evidence type="ECO:0000256" key="9">
    <source>
        <dbReference type="ARBA" id="ARBA00023136"/>
    </source>
</evidence>
<gene>
    <name evidence="16" type="ORF">CVIRNUC_005759</name>
</gene>
<dbReference type="AlphaFoldDB" id="A0AAV1I591"/>
<dbReference type="GO" id="GO:0008374">
    <property type="term" value="F:O-acyltransferase activity"/>
    <property type="evidence" value="ECO:0007669"/>
    <property type="project" value="InterPro"/>
</dbReference>
<dbReference type="SUPFAM" id="SSF69593">
    <property type="entry name" value="Glycerol-3-phosphate (1)-acyltransferase"/>
    <property type="match status" value="1"/>
</dbReference>
<dbReference type="PANTHER" id="PTHR23063:SF59">
    <property type="entry name" value="ACYLTRANSFERASE"/>
    <property type="match status" value="1"/>
</dbReference>
<dbReference type="Pfam" id="PF01553">
    <property type="entry name" value="Acyltransferase"/>
    <property type="match status" value="1"/>
</dbReference>
<keyword evidence="11" id="KW-1208">Phospholipid metabolism</keyword>
<evidence type="ECO:0000256" key="12">
    <source>
        <dbReference type="ARBA" id="ARBA00023315"/>
    </source>
</evidence>
<evidence type="ECO:0000256" key="14">
    <source>
        <dbReference type="SAM" id="Phobius"/>
    </source>
</evidence>
<comment type="caution">
    <text evidence="16">The sequence shown here is derived from an EMBL/GenBank/DDBJ whole genome shotgun (WGS) entry which is preliminary data.</text>
</comment>
<evidence type="ECO:0000256" key="3">
    <source>
        <dbReference type="ARBA" id="ARBA00008655"/>
    </source>
</evidence>
<evidence type="ECO:0000256" key="2">
    <source>
        <dbReference type="ARBA" id="ARBA00005189"/>
    </source>
</evidence>
<organism evidence="16 17">
    <name type="scientific">Coccomyxa viridis</name>
    <dbReference type="NCBI Taxonomy" id="1274662"/>
    <lineage>
        <taxon>Eukaryota</taxon>
        <taxon>Viridiplantae</taxon>
        <taxon>Chlorophyta</taxon>
        <taxon>core chlorophytes</taxon>
        <taxon>Trebouxiophyceae</taxon>
        <taxon>Trebouxiophyceae incertae sedis</taxon>
        <taxon>Coccomyxaceae</taxon>
        <taxon>Coccomyxa</taxon>
    </lineage>
</organism>
<dbReference type="CDD" id="cd07991">
    <property type="entry name" value="LPLAT_LPCAT1-like"/>
    <property type="match status" value="1"/>
</dbReference>
<feature type="transmembrane region" description="Helical" evidence="14">
    <location>
        <begin position="151"/>
        <end position="170"/>
    </location>
</feature>
<comment type="subcellular location">
    <subcellularLocation>
        <location evidence="1">Membrane</location>
    </subcellularLocation>
</comment>
<keyword evidence="9 14" id="KW-0472">Membrane</keyword>
<keyword evidence="5" id="KW-0808">Transferase</keyword>
<reference evidence="16 17" key="1">
    <citation type="submission" date="2023-10" db="EMBL/GenBank/DDBJ databases">
        <authorList>
            <person name="Maclean D."/>
            <person name="Macfadyen A."/>
        </authorList>
    </citation>
    <scope>NUCLEOTIDE SEQUENCE [LARGE SCALE GENOMIC DNA]</scope>
</reference>
<dbReference type="PANTHER" id="PTHR23063">
    <property type="entry name" value="PHOSPHOLIPID ACYLTRANSFERASE"/>
    <property type="match status" value="1"/>
</dbReference>
<name>A0AAV1I591_9CHLO</name>
<accession>A0AAV1I591</accession>
<dbReference type="Proteomes" id="UP001314263">
    <property type="component" value="Unassembled WGS sequence"/>
</dbReference>
<keyword evidence="4" id="KW-0444">Lipid biosynthesis</keyword>
<evidence type="ECO:0000256" key="4">
    <source>
        <dbReference type="ARBA" id="ARBA00022516"/>
    </source>
</evidence>
<sequence>MPQTRSMAENLSDAGAPALANAAGSMGEEAKLLLQPDRPIETDTNGQRVPAKTHPSGIVNGSSANTTLPGADAELQELMRNSPFLDLSSPMTPYEWLKCLLMLPAFLIRCCITVVCMPFVWCVVVTLAWGVQRNEPMLGLRKAIIRPFLKFWSHILLTIGFNYWPSIRGYENIKEARRVRAMLVFNHVSYADGIILGSYFLPCGLCKASIADIPFFGTFTRACSFLFVERKGSGDVSKTTETLKGGHATELIHQRCEDPRFPILAISPEGTTKSSDCLLTFSTGAFVGGRPVLPVLLHYRSRHFNNGWGRVQSSLWHFMRIQSQFINLVNVEVLPPYMPSQEEKQDPRLFADNVRRLMAQRLGVPLVEQGLKQQQELKRRGICVDWTGRHIIMAKPHNQCKPTIGNQSSEFKK</sequence>